<sequence length="159" mass="18976">MAVNKIRSNTFNDKLYNQFRFYDLLEAILKVFKNKELLLRDILKNSTKSDIAYMADLLFKFNKTRPVISSFASKLGLFKRNFERGEFYQFPSVAIRKENKEVHDDDIQISTYSQYEDSNWVIDPFSSIDEREMELQEELIELQTNEVLKLKFKNGYHSF</sequence>
<accession>A0A0V1E2B0</accession>
<gene>
    <name evidence="1" type="ORF">T4A_6516</name>
</gene>
<protein>
    <submittedName>
        <fullName evidence="1">Uncharacterized protein</fullName>
    </submittedName>
</protein>
<dbReference type="AlphaFoldDB" id="A0A0V1E2B0"/>
<evidence type="ECO:0000313" key="2">
    <source>
        <dbReference type="Proteomes" id="UP000054632"/>
    </source>
</evidence>
<proteinExistence type="predicted"/>
<name>A0A0V1E2B0_TRIPS</name>
<evidence type="ECO:0000313" key="1">
    <source>
        <dbReference type="EMBL" id="KRY67649.1"/>
    </source>
</evidence>
<reference evidence="1 2" key="1">
    <citation type="submission" date="2015-01" db="EMBL/GenBank/DDBJ databases">
        <title>Evolution of Trichinella species and genotypes.</title>
        <authorList>
            <person name="Korhonen P.K."/>
            <person name="Edoardo P."/>
            <person name="Giuseppe L.R."/>
            <person name="Gasser R.B."/>
        </authorList>
    </citation>
    <scope>NUCLEOTIDE SEQUENCE [LARGE SCALE GENOMIC DNA]</scope>
    <source>
        <strain evidence="1">ISS13</strain>
    </source>
</reference>
<dbReference type="Proteomes" id="UP000054632">
    <property type="component" value="Unassembled WGS sequence"/>
</dbReference>
<comment type="caution">
    <text evidence="1">The sequence shown here is derived from an EMBL/GenBank/DDBJ whole genome shotgun (WGS) entry which is preliminary data.</text>
</comment>
<organism evidence="1 2">
    <name type="scientific">Trichinella pseudospiralis</name>
    <name type="common">Parasitic roundworm</name>
    <dbReference type="NCBI Taxonomy" id="6337"/>
    <lineage>
        <taxon>Eukaryota</taxon>
        <taxon>Metazoa</taxon>
        <taxon>Ecdysozoa</taxon>
        <taxon>Nematoda</taxon>
        <taxon>Enoplea</taxon>
        <taxon>Dorylaimia</taxon>
        <taxon>Trichinellida</taxon>
        <taxon>Trichinellidae</taxon>
        <taxon>Trichinella</taxon>
    </lineage>
</organism>
<dbReference type="EMBL" id="JYDR01000131">
    <property type="protein sequence ID" value="KRY67649.1"/>
    <property type="molecule type" value="Genomic_DNA"/>
</dbReference>